<gene>
    <name evidence="6" type="ORF">VE01_05778</name>
</gene>
<proteinExistence type="predicted"/>
<evidence type="ECO:0000259" key="5">
    <source>
        <dbReference type="PROSITE" id="PS50837"/>
    </source>
</evidence>
<evidence type="ECO:0000256" key="4">
    <source>
        <dbReference type="SAM" id="MobiDB-lite"/>
    </source>
</evidence>
<dbReference type="Gene3D" id="3.40.50.300">
    <property type="entry name" value="P-loop containing nucleotide triphosphate hydrolases"/>
    <property type="match status" value="1"/>
</dbReference>
<dbReference type="Pfam" id="PF00023">
    <property type="entry name" value="Ank"/>
    <property type="match status" value="2"/>
</dbReference>
<evidence type="ECO:0000313" key="6">
    <source>
        <dbReference type="EMBL" id="OBT96330.1"/>
    </source>
</evidence>
<reference evidence="6 7" key="1">
    <citation type="submission" date="2016-03" db="EMBL/GenBank/DDBJ databases">
        <title>Comparative genomics of Pseudogymnoascus destructans, the fungus causing white-nose syndrome of bats.</title>
        <authorList>
            <person name="Palmer J.M."/>
            <person name="Drees K.P."/>
            <person name="Foster J.T."/>
            <person name="Lindner D.L."/>
        </authorList>
    </citation>
    <scope>NUCLEOTIDE SEQUENCE [LARGE SCALE GENOMIC DNA]</scope>
    <source>
        <strain evidence="6 7">UAMH 10579</strain>
    </source>
</reference>
<dbReference type="Gene3D" id="3.40.50.1820">
    <property type="entry name" value="alpha/beta hydrolase"/>
    <property type="match status" value="1"/>
</dbReference>
<feature type="repeat" description="ANK" evidence="3">
    <location>
        <begin position="1097"/>
        <end position="1119"/>
    </location>
</feature>
<sequence length="1214" mass="135817">MQRGNDVVGDAVGNEDNSTSAGSGVPPAKAEPLIDILHEDVNAAVDIVAVHGLGANPDYAWVWLPKNNPRGNPSYPDTPLNWLRDLLPSKLLSSRLPCRVMTFNYDSKWFLKAPQQRLSNISDNLLNSLRNNREKAIDRPLIFIGHSFGGNLIEQAIISARLHPEYKHIVGSTVGVIFLGTPHRGSKAAKWGALIASVAGTFVSTEERILDDLQEQSGTLTDRLYEFSSWLFSESVPVVCYYEKLRTDYSTRAGPLRFIVKSMFKEVVVNETSACIDGHQKISLNTDHFKINKFYGPDDPSFRQVYPEIVRMAANAEEMLRRRRTPRAIPVAIPVAITDEQITTTKQLREFLQGMGVMNAQDVLSDIKHQKGERVGNTCEWILRRKEFSAWGASENPQLFCITGSPGIGKTMMSTFLVDELQKKVERAPSKALAYFFCDDKDQDRKTPIAILRSLIWQILLQRNELFDIIKPDFNAQGNTIAGNFSTLARILKGMLQDERAGEVFILIDALDECDGSLRKGLLSCIRELLQTSLTTQTGKFKFLVTSRPENDIMEELRGVGTRLLMNSTSVNYDLSMYIDSEVDRLAKRKGYTPELKQMVENALKNEAEGTFLWVSLMVADLEKEHRYNVKDKLKQLPKGLNETYTQILIKNVSNEAREDVQFLLLSMVAAQSPLKKHEIASAFAVWKDGRVLSRRHGDEYTDICLSCSSIIYLGVKGNDNYATINFCHQSVKDFLLDNHDGLQDAWYHTSRDRANLVLFQVCWNYLTSKTFNDRNWFASYESRHGFRCLIEKKHQDLHEHFLEYPLLQYATTKWEDHAIASSPALFDMFRISSGKEPAASYPNVLRQLTIEVADAPILRDAWLLRAAIEGHEGAVELLHEQKANLNIQDMNGKSPLSWAAECGKEATVRLLLDTGKVEADLRDEYSRTPLSWAAEKGHEAVARLLLSIGKAEVDLRDMAGRPPLSWAARGGHEAVARLLLDIGKAKADLRDISGRSPLSWAANNGHEDVTRLLLNTGDVEADLRDNLLRQSPLSLASKGGHEAVTSLLLNTGKVDANLRDENGRSPLSWAAGGGHVAVTRLLLETDKVEADLVDYDGRSPLSWAARGGHVAVTRLLLETDKVEADLADHDGRSPLSYAARNGHAAIIKLLLDTGEVEADKKDKEGLSPLWWAVDQSSERGGKDWGHTAVATLLLYTDKVEYVAGVEEMFQTWR</sequence>
<dbReference type="RefSeq" id="XP_018130063.1">
    <property type="nucleotide sequence ID" value="XM_018275238.2"/>
</dbReference>
<dbReference type="PROSITE" id="PS50837">
    <property type="entry name" value="NACHT"/>
    <property type="match status" value="1"/>
</dbReference>
<dbReference type="InterPro" id="IPR002110">
    <property type="entry name" value="Ankyrin_rpt"/>
</dbReference>
<keyword evidence="2 3" id="KW-0040">ANK repeat</keyword>
<accession>A0A1B8GKE9</accession>
<dbReference type="GeneID" id="28839164"/>
<dbReference type="SUPFAM" id="SSF53474">
    <property type="entry name" value="alpha/beta-Hydrolases"/>
    <property type="match status" value="1"/>
</dbReference>
<dbReference type="AlphaFoldDB" id="A0A1B8GKE9"/>
<evidence type="ECO:0000256" key="3">
    <source>
        <dbReference type="PROSITE-ProRule" id="PRU00023"/>
    </source>
</evidence>
<evidence type="ECO:0000313" key="7">
    <source>
        <dbReference type="Proteomes" id="UP000091956"/>
    </source>
</evidence>
<feature type="domain" description="NACHT" evidence="5">
    <location>
        <begin position="398"/>
        <end position="549"/>
    </location>
</feature>
<dbReference type="InterPro" id="IPR029058">
    <property type="entry name" value="AB_hydrolase_fold"/>
</dbReference>
<feature type="repeat" description="ANK" evidence="3">
    <location>
        <begin position="892"/>
        <end position="916"/>
    </location>
</feature>
<dbReference type="PANTHER" id="PTHR24198:SF165">
    <property type="entry name" value="ANKYRIN REPEAT-CONTAINING PROTEIN-RELATED"/>
    <property type="match status" value="1"/>
</dbReference>
<evidence type="ECO:0000256" key="1">
    <source>
        <dbReference type="ARBA" id="ARBA00022737"/>
    </source>
</evidence>
<dbReference type="InterPro" id="IPR036770">
    <property type="entry name" value="Ankyrin_rpt-contain_sf"/>
</dbReference>
<protein>
    <recommendedName>
        <fullName evidence="5">NACHT domain-containing protein</fullName>
    </recommendedName>
</protein>
<dbReference type="SUPFAM" id="SSF52540">
    <property type="entry name" value="P-loop containing nucleoside triphosphate hydrolases"/>
    <property type="match status" value="1"/>
</dbReference>
<dbReference type="InterPro" id="IPR056884">
    <property type="entry name" value="NPHP3-like_N"/>
</dbReference>
<dbReference type="PANTHER" id="PTHR24198">
    <property type="entry name" value="ANKYRIN REPEAT AND PROTEIN KINASE DOMAIN-CONTAINING PROTEIN"/>
    <property type="match status" value="1"/>
</dbReference>
<dbReference type="EMBL" id="KV460229">
    <property type="protein sequence ID" value="OBT96330.1"/>
    <property type="molecule type" value="Genomic_DNA"/>
</dbReference>
<feature type="repeat" description="ANK" evidence="3">
    <location>
        <begin position="1063"/>
        <end position="1085"/>
    </location>
</feature>
<dbReference type="PROSITE" id="PS50088">
    <property type="entry name" value="ANK_REPEAT"/>
    <property type="match status" value="5"/>
</dbReference>
<dbReference type="SUPFAM" id="SSF48403">
    <property type="entry name" value="Ankyrin repeat"/>
    <property type="match status" value="1"/>
</dbReference>
<dbReference type="Pfam" id="PF24883">
    <property type="entry name" value="NPHP3_N"/>
    <property type="match status" value="1"/>
</dbReference>
<feature type="repeat" description="ANK" evidence="3">
    <location>
        <begin position="994"/>
        <end position="1018"/>
    </location>
</feature>
<dbReference type="STRING" id="342668.A0A1B8GKE9"/>
<feature type="repeat" description="ANK" evidence="3">
    <location>
        <begin position="1131"/>
        <end position="1155"/>
    </location>
</feature>
<dbReference type="Proteomes" id="UP000091956">
    <property type="component" value="Unassembled WGS sequence"/>
</dbReference>
<dbReference type="InterPro" id="IPR007111">
    <property type="entry name" value="NACHT_NTPase"/>
</dbReference>
<dbReference type="SMART" id="SM00248">
    <property type="entry name" value="ANK"/>
    <property type="match status" value="10"/>
</dbReference>
<dbReference type="PROSITE" id="PS50297">
    <property type="entry name" value="ANK_REP_REGION"/>
    <property type="match status" value="5"/>
</dbReference>
<organism evidence="6 7">
    <name type="scientific">Pseudogymnoascus verrucosus</name>
    <dbReference type="NCBI Taxonomy" id="342668"/>
    <lineage>
        <taxon>Eukaryota</taxon>
        <taxon>Fungi</taxon>
        <taxon>Dikarya</taxon>
        <taxon>Ascomycota</taxon>
        <taxon>Pezizomycotina</taxon>
        <taxon>Leotiomycetes</taxon>
        <taxon>Thelebolales</taxon>
        <taxon>Thelebolaceae</taxon>
        <taxon>Pseudogymnoascus</taxon>
    </lineage>
</organism>
<keyword evidence="7" id="KW-1185">Reference proteome</keyword>
<reference evidence="7" key="2">
    <citation type="journal article" date="2018" name="Nat. Commun.">
        <title>Extreme sensitivity to ultraviolet light in the fungal pathogen causing white-nose syndrome of bats.</title>
        <authorList>
            <person name="Palmer J.M."/>
            <person name="Drees K.P."/>
            <person name="Foster J.T."/>
            <person name="Lindner D.L."/>
        </authorList>
    </citation>
    <scope>NUCLEOTIDE SEQUENCE [LARGE SCALE GENOMIC DNA]</scope>
    <source>
        <strain evidence="7">UAMH 10579</strain>
    </source>
</reference>
<name>A0A1B8GKE9_9PEZI</name>
<evidence type="ECO:0000256" key="2">
    <source>
        <dbReference type="ARBA" id="ARBA00023043"/>
    </source>
</evidence>
<keyword evidence="1" id="KW-0677">Repeat</keyword>
<dbReference type="OrthoDB" id="163438at2759"/>
<dbReference type="InterPro" id="IPR027417">
    <property type="entry name" value="P-loop_NTPase"/>
</dbReference>
<feature type="region of interest" description="Disordered" evidence="4">
    <location>
        <begin position="1"/>
        <end position="27"/>
    </location>
</feature>
<dbReference type="Gene3D" id="1.25.40.20">
    <property type="entry name" value="Ankyrin repeat-containing domain"/>
    <property type="match status" value="4"/>
</dbReference>
<dbReference type="Pfam" id="PF12796">
    <property type="entry name" value="Ank_2"/>
    <property type="match status" value="3"/>
</dbReference>